<dbReference type="PRINTS" id="PR00840">
    <property type="entry name" value="Y06768FAMILY"/>
</dbReference>
<feature type="region of interest" description="Disordered" evidence="2">
    <location>
        <begin position="25"/>
        <end position="46"/>
    </location>
</feature>
<keyword evidence="1" id="KW-1003">Cell membrane</keyword>
<feature type="signal peptide" evidence="3">
    <location>
        <begin position="1"/>
        <end position="25"/>
    </location>
</feature>
<accession>A0A7D7U4G5</accession>
<name>A0A7D7U4G5_9MOLU</name>
<protein>
    <submittedName>
        <fullName evidence="5">DUF31 family protein</fullName>
    </submittedName>
</protein>
<dbReference type="RefSeq" id="WP_182078772.1">
    <property type="nucleotide sequence ID" value="NZ_CP059674.1"/>
</dbReference>
<dbReference type="NCBIfam" id="NF045842">
    <property type="entry name" value="MIP_near_MIB"/>
    <property type="match status" value="1"/>
</dbReference>
<evidence type="ECO:0000313" key="6">
    <source>
        <dbReference type="Proteomes" id="UP000514704"/>
    </source>
</evidence>
<reference evidence="5 6" key="1">
    <citation type="journal article" date="2017" name="Int. J. Syst. Evol. Microbiol.">
        <title>Mycoplasma tullyi sp. nov., isolated from penguins of the genus Spheniscus.</title>
        <authorList>
            <person name="Yavari C.A."/>
            <person name="Ramirez A.S."/>
            <person name="Nicholas R.A.J."/>
            <person name="Radford A.D."/>
            <person name="Darby A.C."/>
            <person name="Bradbury J.M."/>
        </authorList>
    </citation>
    <scope>NUCLEOTIDE SEQUENCE [LARGE SCALE GENOMIC DNA]</scope>
    <source>
        <strain evidence="5 6">56A97T</strain>
    </source>
</reference>
<dbReference type="SUPFAM" id="SSF50494">
    <property type="entry name" value="Trypsin-like serine proteases"/>
    <property type="match status" value="1"/>
</dbReference>
<dbReference type="InterPro" id="IPR043504">
    <property type="entry name" value="Peptidase_S1_PA_chymotrypsin"/>
</dbReference>
<keyword evidence="6" id="KW-1185">Reference proteome</keyword>
<feature type="chain" id="PRO_5028138596" evidence="3">
    <location>
        <begin position="26"/>
        <end position="610"/>
    </location>
</feature>
<dbReference type="Pfam" id="PF01732">
    <property type="entry name" value="Mycop_pep_DUF31"/>
    <property type="match status" value="1"/>
</dbReference>
<dbReference type="Proteomes" id="UP000514704">
    <property type="component" value="Chromosome"/>
</dbReference>
<dbReference type="InterPro" id="IPR022381">
    <property type="entry name" value="Uncharacterised_MG067"/>
</dbReference>
<dbReference type="InterPro" id="IPR009003">
    <property type="entry name" value="Peptidase_S1_PA"/>
</dbReference>
<dbReference type="EMBL" id="CP059674">
    <property type="protein sequence ID" value="QMT98492.1"/>
    <property type="molecule type" value="Genomic_DNA"/>
</dbReference>
<evidence type="ECO:0000259" key="4">
    <source>
        <dbReference type="Pfam" id="PF01732"/>
    </source>
</evidence>
<evidence type="ECO:0000256" key="1">
    <source>
        <dbReference type="ARBA" id="ARBA00022475"/>
    </source>
</evidence>
<evidence type="ECO:0000256" key="2">
    <source>
        <dbReference type="SAM" id="MobiDB-lite"/>
    </source>
</evidence>
<keyword evidence="3" id="KW-0732">Signal</keyword>
<organism evidence="5 6">
    <name type="scientific">Mycoplasma tullyi</name>
    <dbReference type="NCBI Taxonomy" id="1612150"/>
    <lineage>
        <taxon>Bacteria</taxon>
        <taxon>Bacillati</taxon>
        <taxon>Mycoplasmatota</taxon>
        <taxon>Mollicutes</taxon>
        <taxon>Mycoplasmataceae</taxon>
        <taxon>Mycoplasma</taxon>
    </lineage>
</organism>
<feature type="domain" description="DUF31" evidence="4">
    <location>
        <begin position="205"/>
        <end position="544"/>
    </location>
</feature>
<sequence length="610" mass="68461">MKKRWIKYLTVSLGSALIFSSCTNAKNGSDPSSRTQSSSGSINTGPNGLYNISPDIDSIDKPIPAVDQWYNKVENNQRVVADQYPNFKATTNIVNWYLANRNNGVRPPSFWLKDRADPSHVSPFSLTNEQLKAINDKAQSLGQPKYEDAYTYGFGLPGISKTDKTLNNSIDVINDTNSTINIIYYNRRGNNLAGVDTGRSFLIANDKYKQLSKITYSIRITNELTDSDVKQDNSSHVSHDEGDNTGNWSGTTWILDYDRTSDNSYPTTWYFASNFHVLQHLQLAGDNQALIRNNKVATKKIELFQLNQDMVKVGERIRPQQARGREFQDPYLKVTSVDPTNVKTVFLGNDALKQKPNTFTQDPNYTATQTLLDFGVIRVTFKDAAEAKAVTNDYAEWKEEDKFKPAKFSYLDDEKYKSLPADSLYAFGLPTSRSDGILQREIYGNIENLRTPWINKPRNTNGVATGGGDLSWTVTQRSFVNKPGLTDVFLTVPRLGGGDFYRVNETRFSHTGLGYLLDHYAVPPGGSGSPVINDKNEIVSIIFASDNSTNTGTSLALHSDGFNYQNYYGNYNLPKYDLIYGTGDDNQTKSYRQGLRLINPGQNVNTWLFH</sequence>
<dbReference type="Gene3D" id="2.40.10.10">
    <property type="entry name" value="Trypsin-like serine proteases"/>
    <property type="match status" value="1"/>
</dbReference>
<dbReference type="InterPro" id="IPR022382">
    <property type="entry name" value="Mycoplasma_peptidase_DUF31"/>
</dbReference>
<evidence type="ECO:0000256" key="3">
    <source>
        <dbReference type="SAM" id="SignalP"/>
    </source>
</evidence>
<dbReference type="KEGG" id="mtuy:H3143_03260"/>
<dbReference type="AlphaFoldDB" id="A0A7D7U4G5"/>
<keyword evidence="1" id="KW-0472">Membrane</keyword>
<dbReference type="PROSITE" id="PS51257">
    <property type="entry name" value="PROKAR_LIPOPROTEIN"/>
    <property type="match status" value="1"/>
</dbReference>
<evidence type="ECO:0000313" key="5">
    <source>
        <dbReference type="EMBL" id="QMT98492.1"/>
    </source>
</evidence>
<gene>
    <name evidence="5" type="ORF">H3143_03260</name>
</gene>
<dbReference type="NCBIfam" id="NF045841">
    <property type="entry name" value="Ig_SerProt_MIP"/>
    <property type="match status" value="1"/>
</dbReference>
<proteinExistence type="predicted"/>